<keyword evidence="2" id="KW-0472">Membrane</keyword>
<feature type="transmembrane region" description="Helical" evidence="2">
    <location>
        <begin position="514"/>
        <end position="540"/>
    </location>
</feature>
<name>A0A976XII9_THEOR</name>
<accession>A0A976XII9</accession>
<evidence type="ECO:0000313" key="4">
    <source>
        <dbReference type="Proteomes" id="UP000244803"/>
    </source>
</evidence>
<reference evidence="3" key="1">
    <citation type="submission" date="2022-07" db="EMBL/GenBank/DDBJ databases">
        <title>Evaluation of T. orientalis genome assembly methods using nanopore sequencing and analysis of variation between genomes.</title>
        <authorList>
            <person name="Yam J."/>
            <person name="Micallef M.L."/>
            <person name="Liu M."/>
            <person name="Djordjevic S.P."/>
            <person name="Bogema D.R."/>
            <person name="Jenkins C."/>
        </authorList>
    </citation>
    <scope>NUCLEOTIDE SEQUENCE</scope>
    <source>
        <strain evidence="3">Fish Creek</strain>
    </source>
</reference>
<evidence type="ECO:0000313" key="3">
    <source>
        <dbReference type="EMBL" id="UVC54318.1"/>
    </source>
</evidence>
<dbReference type="Proteomes" id="UP000244803">
    <property type="component" value="Chromosome 3"/>
</dbReference>
<keyword evidence="2" id="KW-0812">Transmembrane</keyword>
<evidence type="ECO:0000256" key="1">
    <source>
        <dbReference type="SAM" id="MobiDB-lite"/>
    </source>
</evidence>
<dbReference type="EMBL" id="CP056066">
    <property type="protein sequence ID" value="UVC54318.1"/>
    <property type="molecule type" value="Genomic_DNA"/>
</dbReference>
<gene>
    <name evidence="3" type="ORF">MACJ_003857</name>
</gene>
<proteinExistence type="predicted"/>
<keyword evidence="2" id="KW-1133">Transmembrane helix</keyword>
<protein>
    <submittedName>
        <fullName evidence="3">Uncharacterized protein</fullName>
    </submittedName>
</protein>
<organism evidence="3 4">
    <name type="scientific">Theileria orientalis</name>
    <dbReference type="NCBI Taxonomy" id="68886"/>
    <lineage>
        <taxon>Eukaryota</taxon>
        <taxon>Sar</taxon>
        <taxon>Alveolata</taxon>
        <taxon>Apicomplexa</taxon>
        <taxon>Aconoidasida</taxon>
        <taxon>Piroplasmida</taxon>
        <taxon>Theileriidae</taxon>
        <taxon>Theileria</taxon>
    </lineage>
</organism>
<feature type="compositionally biased region" description="Basic and acidic residues" evidence="1">
    <location>
        <begin position="495"/>
        <end position="509"/>
    </location>
</feature>
<dbReference type="AlphaFoldDB" id="A0A976XII9"/>
<evidence type="ECO:0000256" key="2">
    <source>
        <dbReference type="SAM" id="Phobius"/>
    </source>
</evidence>
<sequence length="548" mass="63556">MGGSYSDLNVYLRSKKEEDSGTGYKVTSTKKNFEECCNFVVFTHKIIINDGNNPLSYNVLLYDGYYNFKGNYFFGYYYPSNDKEVIEEVRSYYSVLAPNVPLVISFVTKGGQNYNCLPGDLKNARWNYASHITEYSSLGQDLTKEVLDEEFKKLLLNRKIKFTIENEKEEIGAVQQKIKNKNFRFIFIPIGKESVLGIDCLFSLDVDNKVPKLHEDAESNKNKIDPYFLTSVKGQFYDGIFVYFDSDEQIHKPEKKEYKGKVLLLEFIDYRNNNICLRRKDAEGCWWSQEKVPYNNDKELLEQLMNIKKESDKAQVVTVILDKMEKYKGVQTFRNDPKQPFNKYTFTFDKPNKPVFLFKTKKLEVGPFTQVETKPQSIEVYYLKAGGKEDSQPFLIVFEPNGRAPNTKKAYHFKDTYKFEDWKEFKFDFQKDESVKTEPEPEPEPEKKLIEKLYEKVGKIETNGSCIPELSLLRWYAHEILIDPEISKPPAPPTKEPERPKEEKPKDQPKPLSIPLIVGGSVGGVVFVVSSAVGYGIYWYNTTIKLLT</sequence>
<feature type="region of interest" description="Disordered" evidence="1">
    <location>
        <begin position="485"/>
        <end position="512"/>
    </location>
</feature>